<evidence type="ECO:0000313" key="3">
    <source>
        <dbReference type="EMBL" id="PWA90363.1"/>
    </source>
</evidence>
<feature type="compositionally biased region" description="Basic and acidic residues" evidence="1">
    <location>
        <begin position="263"/>
        <end position="290"/>
    </location>
</feature>
<comment type="caution">
    <text evidence="3">The sequence shown here is derived from an EMBL/GenBank/DDBJ whole genome shotgun (WGS) entry which is preliminary data.</text>
</comment>
<dbReference type="Gene3D" id="3.60.10.10">
    <property type="entry name" value="Endonuclease/exonuclease/phosphatase"/>
    <property type="match status" value="1"/>
</dbReference>
<reference evidence="3 4" key="1">
    <citation type="journal article" date="2018" name="Mol. Plant">
        <title>The genome of Artemisia annua provides insight into the evolution of Asteraceae family and artemisinin biosynthesis.</title>
        <authorList>
            <person name="Shen Q."/>
            <person name="Zhang L."/>
            <person name="Liao Z."/>
            <person name="Wang S."/>
            <person name="Yan T."/>
            <person name="Shi P."/>
            <person name="Liu M."/>
            <person name="Fu X."/>
            <person name="Pan Q."/>
            <person name="Wang Y."/>
            <person name="Lv Z."/>
            <person name="Lu X."/>
            <person name="Zhang F."/>
            <person name="Jiang W."/>
            <person name="Ma Y."/>
            <person name="Chen M."/>
            <person name="Hao X."/>
            <person name="Li L."/>
            <person name="Tang Y."/>
            <person name="Lv G."/>
            <person name="Zhou Y."/>
            <person name="Sun X."/>
            <person name="Brodelius P.E."/>
            <person name="Rose J.K.C."/>
            <person name="Tang K."/>
        </authorList>
    </citation>
    <scope>NUCLEOTIDE SEQUENCE [LARGE SCALE GENOMIC DNA]</scope>
    <source>
        <strain evidence="4">cv. Huhao1</strain>
        <tissue evidence="3">Leaf</tissue>
    </source>
</reference>
<name>A0A2U1PXD9_ARTAN</name>
<keyword evidence="4" id="KW-1185">Reference proteome</keyword>
<feature type="region of interest" description="Disordered" evidence="1">
    <location>
        <begin position="263"/>
        <end position="294"/>
    </location>
</feature>
<dbReference type="EMBL" id="PKPP01000635">
    <property type="protein sequence ID" value="PWA90363.1"/>
    <property type="molecule type" value="Genomic_DNA"/>
</dbReference>
<dbReference type="STRING" id="35608.A0A2U1PXD9"/>
<dbReference type="PANTHER" id="PTHR33710">
    <property type="entry name" value="BNAC02G09200D PROTEIN"/>
    <property type="match status" value="1"/>
</dbReference>
<proteinExistence type="predicted"/>
<dbReference type="GO" id="GO:0003824">
    <property type="term" value="F:catalytic activity"/>
    <property type="evidence" value="ECO:0007669"/>
    <property type="project" value="InterPro"/>
</dbReference>
<dbReference type="InterPro" id="IPR005135">
    <property type="entry name" value="Endo/exonuclease/phosphatase"/>
</dbReference>
<dbReference type="AlphaFoldDB" id="A0A2U1PXD9"/>
<dbReference type="Pfam" id="PF14529">
    <property type="entry name" value="Exo_endo_phos_2"/>
    <property type="match status" value="1"/>
</dbReference>
<dbReference type="OrthoDB" id="1935089at2759"/>
<protein>
    <submittedName>
        <fullName evidence="3">Cytochrome P450</fullName>
    </submittedName>
</protein>
<feature type="domain" description="Endonuclease/exonuclease/phosphatase" evidence="2">
    <location>
        <begin position="304"/>
        <end position="426"/>
    </location>
</feature>
<dbReference type="SUPFAM" id="SSF56219">
    <property type="entry name" value="DNase I-like"/>
    <property type="match status" value="1"/>
</dbReference>
<evidence type="ECO:0000256" key="1">
    <source>
        <dbReference type="SAM" id="MobiDB-lite"/>
    </source>
</evidence>
<evidence type="ECO:0000259" key="2">
    <source>
        <dbReference type="Pfam" id="PF14529"/>
    </source>
</evidence>
<dbReference type="InterPro" id="IPR036691">
    <property type="entry name" value="Endo/exonu/phosph_ase_sf"/>
</dbReference>
<dbReference type="Proteomes" id="UP000245207">
    <property type="component" value="Unassembled WGS sequence"/>
</dbReference>
<sequence length="590" mass="67288">MGKRFGFLRFTGIVNAEEFAKRLANIWIESFHLFAVVARFNRPQSRKVAEDTNHPRNRVPTSIDSKVNNLSANILGAKSFASVVNGGEKGIPMINREFEDAASCNAFRNNVAMKNVFASIKSVSQNFVIDERMIWIEISGLPLCAWGSNAYKRVANEPGKFMFFEIDQDSSLGIGRVCIATKQKSFISENVQVVINGEEYMVRVNEIATWNIKIEDDVVSEEAASDKDEKGDAIEEEESCDDNVNEIGLDQVEVSMEEKQQEIEVEEKVTHGEEKQREKEVEEKASHVDGDQEGTWTHSNEVVFMINIYGPHDSSSKVSLWNRLLDFIQHHNGKFIICGDLNEVRTESERFGSTFSNSEPQVFNSFIDAAGLIEIPMGGRSFTWMNKAGTKLSKLDRFLMSEDVLVANPDLKATVLDRLWSDHNPILLHADKTDFGPILFKLFHSWMQRTGFDAMIKESSEEYNNLNSGLSPALHKRLKYLKQCIKNWRHASKQQDNTLIQIIQAKFDELDIKIDSSTTSDEDRNYRLHLMKDRDDLELYSTMDIAQKARIRWDVEGDENTKFFNGIIKAKRRNQMVQGVLVNGEWLLVS</sequence>
<gene>
    <name evidence="3" type="ORF">CTI12_AA101450</name>
</gene>
<organism evidence="3 4">
    <name type="scientific">Artemisia annua</name>
    <name type="common">Sweet wormwood</name>
    <dbReference type="NCBI Taxonomy" id="35608"/>
    <lineage>
        <taxon>Eukaryota</taxon>
        <taxon>Viridiplantae</taxon>
        <taxon>Streptophyta</taxon>
        <taxon>Embryophyta</taxon>
        <taxon>Tracheophyta</taxon>
        <taxon>Spermatophyta</taxon>
        <taxon>Magnoliopsida</taxon>
        <taxon>eudicotyledons</taxon>
        <taxon>Gunneridae</taxon>
        <taxon>Pentapetalae</taxon>
        <taxon>asterids</taxon>
        <taxon>campanulids</taxon>
        <taxon>Asterales</taxon>
        <taxon>Asteraceae</taxon>
        <taxon>Asteroideae</taxon>
        <taxon>Anthemideae</taxon>
        <taxon>Artemisiinae</taxon>
        <taxon>Artemisia</taxon>
    </lineage>
</organism>
<evidence type="ECO:0000313" key="4">
    <source>
        <dbReference type="Proteomes" id="UP000245207"/>
    </source>
</evidence>
<dbReference type="PANTHER" id="PTHR33710:SF64">
    <property type="entry name" value="ENDONUCLEASE_EXONUCLEASE_PHOSPHATASE DOMAIN-CONTAINING PROTEIN"/>
    <property type="match status" value="1"/>
</dbReference>
<accession>A0A2U1PXD9</accession>